<keyword evidence="7 8" id="KW-0998">Cell outer membrane</keyword>
<evidence type="ECO:0000259" key="11">
    <source>
        <dbReference type="Pfam" id="PF00593"/>
    </source>
</evidence>
<keyword evidence="10" id="KW-0732">Signal</keyword>
<feature type="chain" id="PRO_5009860322" evidence="10">
    <location>
        <begin position="30"/>
        <end position="988"/>
    </location>
</feature>
<dbReference type="Pfam" id="PF00593">
    <property type="entry name" value="TonB_dep_Rec_b-barrel"/>
    <property type="match status" value="1"/>
</dbReference>
<reference evidence="13 14" key="1">
    <citation type="journal article" date="2012" name="J. Bacteriol.">
        <title>Genome sequence of Sphingobium indicum B90A, a hexachlorocyclohexane-degrading bacterium.</title>
        <authorList>
            <person name="Anand S."/>
            <person name="Sangwan N."/>
            <person name="Lata P."/>
            <person name="Kaur J."/>
            <person name="Dua A."/>
            <person name="Singh A.K."/>
            <person name="Verma M."/>
            <person name="Kaur J."/>
            <person name="Khurana J.P."/>
            <person name="Khurana P."/>
            <person name="Mathur S."/>
            <person name="Lal R."/>
        </authorList>
    </citation>
    <scope>NUCLEOTIDE SEQUENCE [LARGE SCALE GENOMIC DNA]</scope>
    <source>
        <strain evidence="14">DSM 16412 / CCM 7286 / MTCC 6364 / B90A</strain>
        <plasmid evidence="13">pSRL1</plasmid>
    </source>
</reference>
<feature type="signal peptide" evidence="10">
    <location>
        <begin position="1"/>
        <end position="29"/>
    </location>
</feature>
<evidence type="ECO:0000256" key="9">
    <source>
        <dbReference type="RuleBase" id="RU003357"/>
    </source>
</evidence>
<dbReference type="PROSITE" id="PS52016">
    <property type="entry name" value="TONB_DEPENDENT_REC_3"/>
    <property type="match status" value="1"/>
</dbReference>
<gene>
    <name evidence="13" type="ORF">SIDU_17605</name>
</gene>
<dbReference type="EMBL" id="CP013071">
    <property type="protein sequence ID" value="APL96469.1"/>
    <property type="molecule type" value="Genomic_DNA"/>
</dbReference>
<evidence type="ECO:0000256" key="5">
    <source>
        <dbReference type="ARBA" id="ARBA00023077"/>
    </source>
</evidence>
<evidence type="ECO:0000256" key="8">
    <source>
        <dbReference type="PROSITE-ProRule" id="PRU01360"/>
    </source>
</evidence>
<keyword evidence="13" id="KW-0614">Plasmid</keyword>
<dbReference type="AlphaFoldDB" id="A0A1L5BUC7"/>
<evidence type="ECO:0000313" key="13">
    <source>
        <dbReference type="EMBL" id="APL96469.1"/>
    </source>
</evidence>
<evidence type="ECO:0000313" key="14">
    <source>
        <dbReference type="Proteomes" id="UP000004550"/>
    </source>
</evidence>
<evidence type="ECO:0000256" key="4">
    <source>
        <dbReference type="ARBA" id="ARBA00022692"/>
    </source>
</evidence>
<keyword evidence="5 9" id="KW-0798">TonB box</keyword>
<proteinExistence type="inferred from homology"/>
<geneLocation type="plasmid" evidence="13 14">
    <name>pSRL1</name>
</geneLocation>
<dbReference type="PANTHER" id="PTHR47234">
    <property type="match status" value="1"/>
</dbReference>
<dbReference type="KEGG" id="sinb:SIDU_17605"/>
<evidence type="ECO:0000256" key="1">
    <source>
        <dbReference type="ARBA" id="ARBA00004571"/>
    </source>
</evidence>
<dbReference type="Proteomes" id="UP000004550">
    <property type="component" value="Plasmid pSRL1"/>
</dbReference>
<dbReference type="Gene3D" id="2.40.170.20">
    <property type="entry name" value="TonB-dependent receptor, beta-barrel domain"/>
    <property type="match status" value="1"/>
</dbReference>
<evidence type="ECO:0000256" key="6">
    <source>
        <dbReference type="ARBA" id="ARBA00023136"/>
    </source>
</evidence>
<comment type="subcellular location">
    <subcellularLocation>
        <location evidence="1 8">Cell outer membrane</location>
        <topology evidence="1 8">Multi-pass membrane protein</topology>
    </subcellularLocation>
</comment>
<dbReference type="GO" id="GO:0009279">
    <property type="term" value="C:cell outer membrane"/>
    <property type="evidence" value="ECO:0007669"/>
    <property type="project" value="UniProtKB-SubCell"/>
</dbReference>
<dbReference type="RefSeq" id="WP_007688103.1">
    <property type="nucleotide sequence ID" value="NZ_CP013071.1"/>
</dbReference>
<evidence type="ECO:0000259" key="12">
    <source>
        <dbReference type="Pfam" id="PF07715"/>
    </source>
</evidence>
<dbReference type="InterPro" id="IPR036942">
    <property type="entry name" value="Beta-barrel_TonB_sf"/>
</dbReference>
<feature type="domain" description="TonB-dependent receptor-like beta-barrel" evidence="11">
    <location>
        <begin position="353"/>
        <end position="946"/>
    </location>
</feature>
<feature type="domain" description="TonB-dependent receptor plug" evidence="12">
    <location>
        <begin position="68"/>
        <end position="175"/>
    </location>
</feature>
<dbReference type="Pfam" id="PF07715">
    <property type="entry name" value="Plug"/>
    <property type="match status" value="1"/>
</dbReference>
<dbReference type="SUPFAM" id="SSF56935">
    <property type="entry name" value="Porins"/>
    <property type="match status" value="1"/>
</dbReference>
<keyword evidence="13" id="KW-0675">Receptor</keyword>
<evidence type="ECO:0000256" key="7">
    <source>
        <dbReference type="ARBA" id="ARBA00023237"/>
    </source>
</evidence>
<dbReference type="InterPro" id="IPR037066">
    <property type="entry name" value="Plug_dom_sf"/>
</dbReference>
<dbReference type="InterPro" id="IPR039426">
    <property type="entry name" value="TonB-dep_rcpt-like"/>
</dbReference>
<evidence type="ECO:0000256" key="3">
    <source>
        <dbReference type="ARBA" id="ARBA00022452"/>
    </source>
</evidence>
<dbReference type="InterPro" id="IPR012910">
    <property type="entry name" value="Plug_dom"/>
</dbReference>
<dbReference type="GeneID" id="29275108"/>
<keyword evidence="2 8" id="KW-0813">Transport</keyword>
<evidence type="ECO:0000256" key="2">
    <source>
        <dbReference type="ARBA" id="ARBA00022448"/>
    </source>
</evidence>
<keyword evidence="3 8" id="KW-1134">Transmembrane beta strand</keyword>
<keyword evidence="6 8" id="KW-0472">Membrane</keyword>
<name>A0A1L5BUC7_SPHIB</name>
<organism evidence="13 14">
    <name type="scientific">Sphingobium indicum (strain DSM 16412 / CCM 7286 / MTCC 6364 / B90A)</name>
    <dbReference type="NCBI Taxonomy" id="861109"/>
    <lineage>
        <taxon>Bacteria</taxon>
        <taxon>Pseudomonadati</taxon>
        <taxon>Pseudomonadota</taxon>
        <taxon>Alphaproteobacteria</taxon>
        <taxon>Sphingomonadales</taxon>
        <taxon>Sphingomonadaceae</taxon>
        <taxon>Sphingobium</taxon>
    </lineage>
</organism>
<evidence type="ECO:0000256" key="10">
    <source>
        <dbReference type="SAM" id="SignalP"/>
    </source>
</evidence>
<sequence>MLGEYLPARLNSSLIAIAAAMVAGQPALAQDNATIAPPPQGSQSVADSDIIVTGSAIRGVAPVGSNLISVGQDTIEKTAPVNVSQLVNTVPSISTAGSVAQGENAYSYYSPQIHSLAGSSSNTTLVIMDGLRLPGGGTQFAQTDPNIIPVSAIQRVEVLADGASSVYGSDAVAGVVNFITRRTFDGFEANAQAGFADSYHNTNFNFIWGKKWDTGGVYVAGSYSDQSELKNRDRRFSSLGDYRPVGGTNTNSYQCSPATIIAPGVSGVFLSPGATTTVPNIQANAPCNNSVYANLLPSQFRANAMIKVTNDFSDKFTVTAMMNYNRQETHNASGPGGLTNAAAFGPGSGRGGQINPFYQAPAGAPGATQQTVTWLALLPDGNYGEQESQSDSIYSTAVAEYHVNDDWTLTFSDAFGWNRSALNTVNGFCSACALLALNGTAQLSGSTTATNIPGQNVIALNLPLTAANALDVWRPFDGTNRTSEAVIRSLYRNNSENTNYNTFNQMKLDLNGSLFSLPAGKLKIAVGGEYLWYEQTQKITGSNNTGPTTTGSNFRVYNYKRDVKSLYAELYIPVVSPDMGIPLVHSFDLSISGRYDSYSDVGSTTNPKFAANWEPVEGVKLRGNYSRAFVAPPTAVIGDPTQGYLYASGSVGVNGTQIAVPIANYPDVVNIPGVQCDATTCTIGTPAIQGMRRQLGGGFSNMTPQKGRSWSAGIDLAPRFLPGFTAAFTYFHNKFIGGVSSPSPSAIVNSAGLRNLLTICPQTCSPAQIDEFANIANGATVSGAIPPQVYFLIDQSSRNALNLTVEGIDGQFNYRADIGELGSFVIGTGFTYFTKFRQNFGGGTDFSILNTSGYNTTFPSVRFKNRAQLGWAKDGLSADLFWNHTGSYRNWISTTVAPIIVNSAGNPIGGGDKVKANDTFDLHLQYEFQGESFARGWQIYVDAQNILDKDPPFYNGNTNGILGGAWGYNGFVSNPIGRMVSVGLRIRM</sequence>
<dbReference type="PANTHER" id="PTHR47234:SF2">
    <property type="entry name" value="TONB-DEPENDENT RECEPTOR"/>
    <property type="match status" value="1"/>
</dbReference>
<protein>
    <submittedName>
        <fullName evidence="13">TonB-dependent receptor</fullName>
    </submittedName>
</protein>
<keyword evidence="4 8" id="KW-0812">Transmembrane</keyword>
<dbReference type="InterPro" id="IPR000531">
    <property type="entry name" value="Beta-barrel_TonB"/>
</dbReference>
<comment type="similarity">
    <text evidence="8 9">Belongs to the TonB-dependent receptor family.</text>
</comment>
<accession>A0A1L5BUC7</accession>
<dbReference type="Gene3D" id="2.170.130.10">
    <property type="entry name" value="TonB-dependent receptor, plug domain"/>
    <property type="match status" value="1"/>
</dbReference>